<dbReference type="PANTHER" id="PTHR30217">
    <property type="entry name" value="PEPTIDASE U32 FAMILY"/>
    <property type="match status" value="1"/>
</dbReference>
<organism evidence="1 2">
    <name type="scientific">Ferrimonas balearica (strain DSM 9799 / CCM 4581 / KCTC 23876 / PAT)</name>
    <dbReference type="NCBI Taxonomy" id="550540"/>
    <lineage>
        <taxon>Bacteria</taxon>
        <taxon>Pseudomonadati</taxon>
        <taxon>Pseudomonadota</taxon>
        <taxon>Gammaproteobacteria</taxon>
        <taxon>Alteromonadales</taxon>
        <taxon>Ferrimonadaceae</taxon>
        <taxon>Ferrimonas</taxon>
    </lineage>
</organism>
<dbReference type="eggNOG" id="COG0826">
    <property type="taxonomic scope" value="Bacteria"/>
</dbReference>
<gene>
    <name evidence="1" type="ordered locus">Fbal_0920</name>
</gene>
<dbReference type="AlphaFoldDB" id="E1STJ6"/>
<dbReference type="InterPro" id="IPR001539">
    <property type="entry name" value="Peptidase_U32"/>
</dbReference>
<sequence length="331" mass="35747">MELLAPVGNLAGLAPALAQGADAVYVGLKDDTNARRFAGLNFTPDELAQAAEQCRQAGRKLYVAINTFPQPGQEQRWHQAVDRAAEAGISAVIMADPGLLAYAADRHPDLERHLSVQASAANLPALKLFHQQFGITRAVLPRVLDIEQIERIAEDSPVELEVFASGSLCVMAEGRCQLSTWVSGHSPNSGGACSPASLVSWVETPQGREARLNGRLLDRVPPNQPGGYPTVCKGRYQVEGRTMHPISSPCSLSTLPLLPRLAKAGVAALKLEGRQRSAHYSAQITAVWRRAIDAYRADPQHYRTDPAAQATLRALAEGQQLTTGPYLNPWQ</sequence>
<proteinExistence type="predicted"/>
<dbReference type="PANTHER" id="PTHR30217:SF3">
    <property type="entry name" value="UBIQUINONE BIOSYNTHESIS PROTEIN UBIU"/>
    <property type="match status" value="1"/>
</dbReference>
<accession>E1STJ6</accession>
<dbReference type="Pfam" id="PF01136">
    <property type="entry name" value="Peptidase_U32"/>
    <property type="match status" value="1"/>
</dbReference>
<evidence type="ECO:0000313" key="1">
    <source>
        <dbReference type="EMBL" id="ADN75129.1"/>
    </source>
</evidence>
<dbReference type="PROSITE" id="PS01276">
    <property type="entry name" value="PEPTIDASE_U32"/>
    <property type="match status" value="1"/>
</dbReference>
<keyword evidence="2" id="KW-1185">Reference proteome</keyword>
<evidence type="ECO:0000313" key="2">
    <source>
        <dbReference type="Proteomes" id="UP000006683"/>
    </source>
</evidence>
<dbReference type="KEGG" id="fbl:Fbal_0920"/>
<dbReference type="OrthoDB" id="9807498at2"/>
<dbReference type="STRING" id="550540.Fbal_0920"/>
<dbReference type="EMBL" id="CP002209">
    <property type="protein sequence ID" value="ADN75129.1"/>
    <property type="molecule type" value="Genomic_DNA"/>
</dbReference>
<protein>
    <submittedName>
        <fullName evidence="1">Peptidase U32</fullName>
    </submittedName>
</protein>
<name>E1STJ6_FERBD</name>
<dbReference type="RefSeq" id="WP_013344435.1">
    <property type="nucleotide sequence ID" value="NC_014541.1"/>
</dbReference>
<dbReference type="InterPro" id="IPR051454">
    <property type="entry name" value="RNA/ubiquinone_mod_enzymes"/>
</dbReference>
<dbReference type="GeneID" id="67181167"/>
<dbReference type="HOGENOM" id="CLU_011540_3_2_6"/>
<dbReference type="Proteomes" id="UP000006683">
    <property type="component" value="Chromosome"/>
</dbReference>
<reference evidence="1 2" key="1">
    <citation type="journal article" date="2010" name="Stand. Genomic Sci.">
        <title>Complete genome sequence of Ferrimonas balearica type strain (PAT).</title>
        <authorList>
            <person name="Nolan M."/>
            <person name="Sikorski J."/>
            <person name="Davenport K."/>
            <person name="Lucas S."/>
            <person name="Glavina Del Rio T."/>
            <person name="Tice H."/>
            <person name="Cheng J."/>
            <person name="Goodwin L."/>
            <person name="Pitluck S."/>
            <person name="Liolios K."/>
            <person name="Ivanova N."/>
            <person name="Mavromatis K."/>
            <person name="Ovchinnikova G."/>
            <person name="Pati A."/>
            <person name="Chen A."/>
            <person name="Palaniappan K."/>
            <person name="Land M."/>
            <person name="Hauser L."/>
            <person name="Chang Y."/>
            <person name="Jeffries C."/>
            <person name="Tapia R."/>
            <person name="Brettin T."/>
            <person name="Detter J."/>
            <person name="Han C."/>
            <person name="Yasawong M."/>
            <person name="Rohde M."/>
            <person name="Tindall B."/>
            <person name="Goker M."/>
            <person name="Woyke T."/>
            <person name="Bristow J."/>
            <person name="Eisen J."/>
            <person name="Markowitz V."/>
            <person name="Hugenholtz P."/>
            <person name="Kyrpides N."/>
            <person name="Klenk H."/>
            <person name="Lapidus A."/>
        </authorList>
    </citation>
    <scope>NUCLEOTIDE SEQUENCE [LARGE SCALE GENOMIC DNA]</scope>
    <source>
        <strain evidence="2">DSM 9799 / CCM 4581 / KCTC 23876 / PAT</strain>
    </source>
</reference>